<keyword evidence="1" id="KW-0233">DNA recombination</keyword>
<evidence type="ECO:0000313" key="4">
    <source>
        <dbReference type="Proteomes" id="UP001224644"/>
    </source>
</evidence>
<feature type="region of interest" description="Disordered" evidence="2">
    <location>
        <begin position="368"/>
        <end position="395"/>
    </location>
</feature>
<dbReference type="RefSeq" id="WP_238225562.1">
    <property type="nucleotide sequence ID" value="NZ_BPQD01000014.1"/>
</dbReference>
<dbReference type="Gene3D" id="1.10.443.10">
    <property type="entry name" value="Intergrase catalytic core"/>
    <property type="match status" value="1"/>
</dbReference>
<name>A0ABT8BI46_9HYPH</name>
<protein>
    <recommendedName>
        <fullName evidence="5">Tyr recombinase domain-containing protein</fullName>
    </recommendedName>
</protein>
<dbReference type="Proteomes" id="UP001224644">
    <property type="component" value="Unassembled WGS sequence"/>
</dbReference>
<evidence type="ECO:0008006" key="5">
    <source>
        <dbReference type="Google" id="ProtNLM"/>
    </source>
</evidence>
<accession>A0ABT8BI46</accession>
<evidence type="ECO:0000313" key="3">
    <source>
        <dbReference type="EMBL" id="MDN3591568.1"/>
    </source>
</evidence>
<feature type="compositionally biased region" description="Basic and acidic residues" evidence="2">
    <location>
        <begin position="305"/>
        <end position="314"/>
    </location>
</feature>
<dbReference type="InterPro" id="IPR011010">
    <property type="entry name" value="DNA_brk_join_enz"/>
</dbReference>
<reference evidence="4" key="1">
    <citation type="journal article" date="2019" name="Int. J. Syst. Evol. Microbiol.">
        <title>The Global Catalogue of Microorganisms (GCM) 10K type strain sequencing project: providing services to taxonomists for standard genome sequencing and annotation.</title>
        <authorList>
            <consortium name="The Broad Institute Genomics Platform"/>
            <consortium name="The Broad Institute Genome Sequencing Center for Infectious Disease"/>
            <person name="Wu L."/>
            <person name="Ma J."/>
        </authorList>
    </citation>
    <scope>NUCLEOTIDE SEQUENCE [LARGE SCALE GENOMIC DNA]</scope>
    <source>
        <strain evidence="4">CECT 7069</strain>
    </source>
</reference>
<evidence type="ECO:0000256" key="1">
    <source>
        <dbReference type="ARBA" id="ARBA00023172"/>
    </source>
</evidence>
<sequence length="395" mass="42993">MSRPPRRVKKRSSATRAAYYHAGRVHLKRAVSRFPGICRLQAIVGDVEIPLPDGDPVLRPATTRRYLEDYKVIVSVLVRVARQAEDPRQDAPIMERIEAALLSRRGRPTTPRGSSRRVMNATALEAGLSFSRLKTLAVRNRSMSAAGAALYLLVEPRIGLRPIEYCGATIDGSILVIENAKRADGQDLVRRIDLSAYPETVLSAIRALISLMPATDNAHVFKLWRNTIASSLARASLVAGGRRLSLYSFRHIALATWEKNGFSAAEIALLAGHLSLHTARSHYARAGSGWDVKELPQPGHAPAHATDRQPERNSDVGLGSDPSDMSDSDPAFDFTPIPEPVARPATIGGTKGGAEIWQAYIERLNGPGQQIARAAQSEPGTRPILGHQSPTDKKL</sequence>
<dbReference type="SUPFAM" id="SSF56349">
    <property type="entry name" value="DNA breaking-rejoining enzymes"/>
    <property type="match status" value="1"/>
</dbReference>
<organism evidence="3 4">
    <name type="scientific">Methylobacterium adhaesivum</name>
    <dbReference type="NCBI Taxonomy" id="333297"/>
    <lineage>
        <taxon>Bacteria</taxon>
        <taxon>Pseudomonadati</taxon>
        <taxon>Pseudomonadota</taxon>
        <taxon>Alphaproteobacteria</taxon>
        <taxon>Hyphomicrobiales</taxon>
        <taxon>Methylobacteriaceae</taxon>
        <taxon>Methylobacterium</taxon>
    </lineage>
</organism>
<comment type="caution">
    <text evidence="3">The sequence shown here is derived from an EMBL/GenBank/DDBJ whole genome shotgun (WGS) entry which is preliminary data.</text>
</comment>
<feature type="compositionally biased region" description="Low complexity" evidence="2">
    <location>
        <begin position="320"/>
        <end position="329"/>
    </location>
</feature>
<gene>
    <name evidence="3" type="ORF">QWZ12_13250</name>
</gene>
<dbReference type="EMBL" id="JAUFPX010000012">
    <property type="protein sequence ID" value="MDN3591568.1"/>
    <property type="molecule type" value="Genomic_DNA"/>
</dbReference>
<dbReference type="InterPro" id="IPR013762">
    <property type="entry name" value="Integrase-like_cat_sf"/>
</dbReference>
<keyword evidence="4" id="KW-1185">Reference proteome</keyword>
<evidence type="ECO:0000256" key="2">
    <source>
        <dbReference type="SAM" id="MobiDB-lite"/>
    </source>
</evidence>
<feature type="region of interest" description="Disordered" evidence="2">
    <location>
        <begin position="290"/>
        <end position="349"/>
    </location>
</feature>
<proteinExistence type="predicted"/>